<sequence length="49" mass="5784">MVLESAIIVQRSLQKDNRLIDLFPRSRIAFQVPLHLNFLIINPQKQKQL</sequence>
<dbReference type="Proteomes" id="UP000001062">
    <property type="component" value="Chromosome"/>
</dbReference>
<reference evidence="1 2" key="1">
    <citation type="journal article" date="2012" name="Stand. Genomic Sci.">
        <title>Complete genome sequence of the melanogenic marine bacterium Marinomonas mediterranea type strain (MMB-1(T)).</title>
        <authorList>
            <person name="Lucas-Elio P."/>
            <person name="Goodwin L."/>
            <person name="Woyke T."/>
            <person name="Pitluck S."/>
            <person name="Nolan M."/>
            <person name="Kyrpides N.C."/>
            <person name="Detter J.C."/>
            <person name="Copeland A."/>
            <person name="Teshima H."/>
            <person name="Bruce D."/>
            <person name="Detter C."/>
            <person name="Tapia R."/>
            <person name="Han S."/>
            <person name="Land M.L."/>
            <person name="Ivanova N."/>
            <person name="Mikhailova N."/>
            <person name="Johnston A.W."/>
            <person name="Sanchez-Amat A."/>
        </authorList>
    </citation>
    <scope>NUCLEOTIDE SEQUENCE [LARGE SCALE GENOMIC DNA]</scope>
    <source>
        <strain evidence="2">ATCC 700492 / JCM 21426 / NBRC 103028 / MMB-1</strain>
    </source>
</reference>
<evidence type="ECO:0000313" key="1">
    <source>
        <dbReference type="EMBL" id="ADZ93379.1"/>
    </source>
</evidence>
<keyword evidence="2" id="KW-1185">Reference proteome</keyword>
<dbReference type="STRING" id="717774.Marme_4180"/>
<dbReference type="AlphaFoldDB" id="F2K1P5"/>
<protein>
    <submittedName>
        <fullName evidence="1">Uncharacterized protein</fullName>
    </submittedName>
</protein>
<gene>
    <name evidence="1" type="ordered locus">Marme_4180</name>
</gene>
<dbReference type="HOGENOM" id="CLU_3137484_0_0_6"/>
<organism evidence="1 2">
    <name type="scientific">Marinomonas mediterranea (strain ATCC 700492 / JCM 21426 / NBRC 103028 / MMB-1)</name>
    <dbReference type="NCBI Taxonomy" id="717774"/>
    <lineage>
        <taxon>Bacteria</taxon>
        <taxon>Pseudomonadati</taxon>
        <taxon>Pseudomonadota</taxon>
        <taxon>Gammaproteobacteria</taxon>
        <taxon>Oceanospirillales</taxon>
        <taxon>Oceanospirillaceae</taxon>
        <taxon>Marinomonas</taxon>
    </lineage>
</organism>
<evidence type="ECO:0000313" key="2">
    <source>
        <dbReference type="Proteomes" id="UP000001062"/>
    </source>
</evidence>
<proteinExistence type="predicted"/>
<accession>F2K1P5</accession>
<name>F2K1P5_MARM1</name>
<dbReference type="EMBL" id="CP002583">
    <property type="protein sequence ID" value="ADZ93379.1"/>
    <property type="molecule type" value="Genomic_DNA"/>
</dbReference>
<dbReference type="KEGG" id="mme:Marme_4180"/>